<dbReference type="Pfam" id="PF05729">
    <property type="entry name" value="NACHT"/>
    <property type="match status" value="1"/>
</dbReference>
<dbReference type="Pfam" id="PF00656">
    <property type="entry name" value="Peptidase_C14"/>
    <property type="match status" value="1"/>
</dbReference>
<proteinExistence type="predicted"/>
<dbReference type="PROSITE" id="PS50837">
    <property type="entry name" value="NACHT"/>
    <property type="match status" value="1"/>
</dbReference>
<dbReference type="Proteomes" id="UP001611415">
    <property type="component" value="Unassembled WGS sequence"/>
</dbReference>
<keyword evidence="1" id="KW-0472">Membrane</keyword>
<evidence type="ECO:0000259" key="2">
    <source>
        <dbReference type="PROSITE" id="PS50837"/>
    </source>
</evidence>
<dbReference type="InterPro" id="IPR027417">
    <property type="entry name" value="P-loop_NTPase"/>
</dbReference>
<accession>A0ABW7XAD2</accession>
<keyword evidence="1" id="KW-1133">Transmembrane helix</keyword>
<dbReference type="InterPro" id="IPR011600">
    <property type="entry name" value="Pept_C14_caspase"/>
</dbReference>
<keyword evidence="1" id="KW-0812">Transmembrane</keyword>
<dbReference type="InterPro" id="IPR007111">
    <property type="entry name" value="NACHT_NTPase"/>
</dbReference>
<comment type="caution">
    <text evidence="3">The sequence shown here is derived from an EMBL/GenBank/DDBJ whole genome shotgun (WGS) entry which is preliminary data.</text>
</comment>
<reference evidence="3 4" key="1">
    <citation type="submission" date="2024-10" db="EMBL/GenBank/DDBJ databases">
        <title>The Natural Products Discovery Center: Release of the First 8490 Sequenced Strains for Exploring Actinobacteria Biosynthetic Diversity.</title>
        <authorList>
            <person name="Kalkreuter E."/>
            <person name="Kautsar S.A."/>
            <person name="Yang D."/>
            <person name="Bader C.D."/>
            <person name="Teijaro C.N."/>
            <person name="Fluegel L."/>
            <person name="Davis C.M."/>
            <person name="Simpson J.R."/>
            <person name="Lauterbach L."/>
            <person name="Steele A.D."/>
            <person name="Gui C."/>
            <person name="Meng S."/>
            <person name="Li G."/>
            <person name="Viehrig K."/>
            <person name="Ye F."/>
            <person name="Su P."/>
            <person name="Kiefer A.F."/>
            <person name="Nichols A."/>
            <person name="Cepeda A.J."/>
            <person name="Yan W."/>
            <person name="Fan B."/>
            <person name="Jiang Y."/>
            <person name="Adhikari A."/>
            <person name="Zheng C.-J."/>
            <person name="Schuster L."/>
            <person name="Cowan T.M."/>
            <person name="Smanski M.J."/>
            <person name="Chevrette M.G."/>
            <person name="De Carvalho L.P.S."/>
            <person name="Shen B."/>
        </authorList>
    </citation>
    <scope>NUCLEOTIDE SEQUENCE [LARGE SCALE GENOMIC DNA]</scope>
    <source>
        <strain evidence="3 4">NPDC019275</strain>
    </source>
</reference>
<organism evidence="3 4">
    <name type="scientific">Nocardia xishanensis</name>
    <dbReference type="NCBI Taxonomy" id="238964"/>
    <lineage>
        <taxon>Bacteria</taxon>
        <taxon>Bacillati</taxon>
        <taxon>Actinomycetota</taxon>
        <taxon>Actinomycetes</taxon>
        <taxon>Mycobacteriales</taxon>
        <taxon>Nocardiaceae</taxon>
        <taxon>Nocardia</taxon>
    </lineage>
</organism>
<dbReference type="Gene3D" id="3.40.50.1460">
    <property type="match status" value="1"/>
</dbReference>
<feature type="transmembrane region" description="Helical" evidence="1">
    <location>
        <begin position="1085"/>
        <end position="1110"/>
    </location>
</feature>
<evidence type="ECO:0000256" key="1">
    <source>
        <dbReference type="SAM" id="Phobius"/>
    </source>
</evidence>
<keyword evidence="4" id="KW-1185">Reference proteome</keyword>
<gene>
    <name evidence="3" type="ORF">ACH49W_32335</name>
</gene>
<feature type="transmembrane region" description="Helical" evidence="1">
    <location>
        <begin position="1122"/>
        <end position="1148"/>
    </location>
</feature>
<protein>
    <submittedName>
        <fullName evidence="3">NACHT domain-containing protein</fullName>
    </submittedName>
</protein>
<dbReference type="Gene3D" id="3.40.50.300">
    <property type="entry name" value="P-loop containing nucleotide triphosphate hydrolases"/>
    <property type="match status" value="1"/>
</dbReference>
<evidence type="ECO:0000313" key="4">
    <source>
        <dbReference type="Proteomes" id="UP001611415"/>
    </source>
</evidence>
<dbReference type="RefSeq" id="WP_357401748.1">
    <property type="nucleotide sequence ID" value="NZ_JBEYCD010000003.1"/>
</dbReference>
<sequence length="1332" mass="144971">MIASPENTLAVIVAVEVYAIDEASLDGPVPDARRFADWLLARGVPARNITVLAAPLETNSHLLDGLGELGVTVTDATAQRVWERLIIGLPTQHSDLLLVHWGGHGVVDERDQRQLIYPDARTQAPRAFNLTSFIEALRTSTYANHPRQQIIVDACWAFTREPRRMGWLAGLATERFPSGALVARDQTVLFAASAGEYALNSDARKTGLFSEAVLSVLNSLPDETWPPDMTVVRDDVNARFVALRAEGATQQVPSHIWYKARSGEEESLVFTADLRSRTPATVALPDYLRFAAEAADDRPYLGPMSAVISLSQVYVARHAWAADDSGGESPLEGATSAESLIDRDEDVLLVGAPGAGKSALARAIVRALTARRLDGAPVPVPVMVTASELTARPNWRESLALAVTRRLQQIGCDGEWPANFFAGPPAPGSHWIVLVDGLDEVVKPHDRRELLSRLARAREDDPEAHTYRFLLTTRPLPPNEFIGARYWRPTRYNLMSLNGDQVHQLVEAWMVALGRERPDKATSDFLTRMKGARLTDLARNPLLLTMLCHMSIGDGTDALPDARHRIYERFVDEVLRDRYYDPSEIHRPIDSIQQIIPGELARNAAGALATDAFSHIERLALARHDGDDRPMVAIVSEFTEAMVPLDVRPYWGRIVGEVLRRSGLMVVQGDDFEFIHQTVADYLVAKAIAADPDRLPGYVIGVENAFDAALNTEGPVLTSVGQFVLARTHADPAVAKRLAKQSGSLNGACLIATLVSDNVGIDTATVERARRTLSKRLDRQLSLRSSRVLAGRGLADLGDQRGVESLLAVATDRRIDRVDRIRAARFLDELNDGLGSAALLAMAEDISLAGFDRVWAARVLSEQADPRGCTALRALAADSSLQSSERVAAARFLAELGDDDGIGALSMLTVDGELTTFDQIYAAHELTDLNASAGRDALYALSRAPFGRYLDWVLAARVLMDMGDDRGRQRMSEIAEDLDISDEARDRARQHLRGPAPARPEGLEYNYLSMRRAFRQATESSLRTGMSARTAPPNADSPFLSSARTRGVAALIVAIASPVPVLLGIAASSFTYLHRDTDMTAAPQIAAAVVLVAVTGAILVPLGIVGFDLTDSEVEDEGPSTIGCGAAILVVLTGIAAVVLGFVAPGALGPIGWCGDVLADFLARVADYLVPALGLIATGTAAAVGLPRYRRHRDQKLFALTDAHFDESDRESDADRVPFVPTDTVAASFRGRWIGRVQQFQPDRVVGITIRVWADSVLVTVIDKNGRHRYRATAMDTYVEAVFFDCITADGAHDGLVILRMRSDGTLWYHWSTPTGSSRAGILVGRSRFRLF</sequence>
<dbReference type="SUPFAM" id="SSF52540">
    <property type="entry name" value="P-loop containing nucleoside triphosphate hydrolases"/>
    <property type="match status" value="2"/>
</dbReference>
<feature type="transmembrane region" description="Helical" evidence="1">
    <location>
        <begin position="1048"/>
        <end position="1073"/>
    </location>
</feature>
<feature type="transmembrane region" description="Helical" evidence="1">
    <location>
        <begin position="1168"/>
        <end position="1186"/>
    </location>
</feature>
<feature type="domain" description="NACHT" evidence="2">
    <location>
        <begin position="345"/>
        <end position="475"/>
    </location>
</feature>
<name>A0ABW7XAD2_9NOCA</name>
<dbReference type="EMBL" id="JBIRYO010000033">
    <property type="protein sequence ID" value="MFI2478076.1"/>
    <property type="molecule type" value="Genomic_DNA"/>
</dbReference>
<evidence type="ECO:0000313" key="3">
    <source>
        <dbReference type="EMBL" id="MFI2478076.1"/>
    </source>
</evidence>